<dbReference type="KEGG" id="aup:AsAng_0020950"/>
<evidence type="ECO:0000256" key="1">
    <source>
        <dbReference type="SAM" id="Phobius"/>
    </source>
</evidence>
<reference evidence="2" key="1">
    <citation type="submission" date="2022-09" db="EMBL/GenBank/DDBJ databases">
        <title>Aureispira anguillicida sp. nov., isolated from Leptocephalus of Japanese eel Anguilla japonica.</title>
        <authorList>
            <person name="Yuasa K."/>
            <person name="Mekata T."/>
            <person name="Ikunari K."/>
        </authorList>
    </citation>
    <scope>NUCLEOTIDE SEQUENCE</scope>
    <source>
        <strain evidence="2">EL160426</strain>
    </source>
</reference>
<dbReference type="EMBL" id="AP026867">
    <property type="protein sequence ID" value="BDS11381.1"/>
    <property type="molecule type" value="Genomic_DNA"/>
</dbReference>
<protein>
    <submittedName>
        <fullName evidence="2">Uncharacterized protein</fullName>
    </submittedName>
</protein>
<feature type="transmembrane region" description="Helical" evidence="1">
    <location>
        <begin position="32"/>
        <end position="50"/>
    </location>
</feature>
<keyword evidence="1" id="KW-0812">Transmembrane</keyword>
<keyword evidence="1" id="KW-1133">Transmembrane helix</keyword>
<accession>A0A916DTD0</accession>
<dbReference type="AlphaFoldDB" id="A0A916DTD0"/>
<evidence type="ECO:0000313" key="3">
    <source>
        <dbReference type="Proteomes" id="UP001060919"/>
    </source>
</evidence>
<evidence type="ECO:0000313" key="2">
    <source>
        <dbReference type="EMBL" id="BDS11381.1"/>
    </source>
</evidence>
<name>A0A916DTD0_9BACT</name>
<keyword evidence="3" id="KW-1185">Reference proteome</keyword>
<organism evidence="2 3">
    <name type="scientific">Aureispira anguillae</name>
    <dbReference type="NCBI Taxonomy" id="2864201"/>
    <lineage>
        <taxon>Bacteria</taxon>
        <taxon>Pseudomonadati</taxon>
        <taxon>Bacteroidota</taxon>
        <taxon>Saprospiria</taxon>
        <taxon>Saprospirales</taxon>
        <taxon>Saprospiraceae</taxon>
        <taxon>Aureispira</taxon>
    </lineage>
</organism>
<keyword evidence="1" id="KW-0472">Membrane</keyword>
<dbReference type="Proteomes" id="UP001060919">
    <property type="component" value="Chromosome"/>
</dbReference>
<proteinExistence type="predicted"/>
<feature type="transmembrane region" description="Helical" evidence="1">
    <location>
        <begin position="7"/>
        <end position="26"/>
    </location>
</feature>
<gene>
    <name evidence="2" type="ORF">AsAng_0020950</name>
</gene>
<sequence>MNRHRFFSIFCIIFGFICFSETVQIIKSTNDLSTLAIVAPLSLGLTFLVFRQARIFWKKGGKPSSKL</sequence>